<keyword evidence="2" id="KW-0732">Signal</keyword>
<evidence type="ECO:0000256" key="1">
    <source>
        <dbReference type="SAM" id="MobiDB-lite"/>
    </source>
</evidence>
<feature type="chain" id="PRO_5008004463" evidence="2">
    <location>
        <begin position="24"/>
        <end position="158"/>
    </location>
</feature>
<dbReference type="OrthoDB" id="7206614at2"/>
<evidence type="ECO:0000313" key="3">
    <source>
        <dbReference type="EMBL" id="ANF55602.1"/>
    </source>
</evidence>
<name>A0A172Y8Y0_9CAUL</name>
<sequence length="158" mass="15623">MIRKTALLTGIAGALFIAAPSFAQDATTPQTPEPAPAEAAAAQPQSLTLTPGSTVKSGDGSEIGKLVGVQNGANGQELTVRTADGQVRPVPLAGIRQDGADIVVDASASDVQSAAPIASDTAEPTPDATPDAAPADAQTGDEPTGDQPTGEEPTDSPD</sequence>
<dbReference type="AlphaFoldDB" id="A0A172Y8Y0"/>
<proteinExistence type="predicted"/>
<evidence type="ECO:0000313" key="4">
    <source>
        <dbReference type="Proteomes" id="UP000077603"/>
    </source>
</evidence>
<feature type="compositionally biased region" description="Low complexity" evidence="1">
    <location>
        <begin position="26"/>
        <end position="45"/>
    </location>
</feature>
<feature type="region of interest" description="Disordered" evidence="1">
    <location>
        <begin position="107"/>
        <end position="158"/>
    </location>
</feature>
<reference evidence="3 4" key="1">
    <citation type="journal article" date="2014" name="Genome Announc.">
        <title>Genome Sequence of a Promising Hydrogen-Producing Facultative Anaerobic Bacterium, Brevundimonas naejangsanensis Strain B1.</title>
        <authorList>
            <person name="Su H."/>
            <person name="Zhang T."/>
            <person name="Bao M."/>
            <person name="Jiang Y."/>
            <person name="Wang Y."/>
            <person name="Tan T."/>
        </authorList>
    </citation>
    <scope>NUCLEOTIDE SEQUENCE [LARGE SCALE GENOMIC DNA]</scope>
    <source>
        <strain evidence="3 4">B1</strain>
    </source>
</reference>
<feature type="compositionally biased region" description="Polar residues" evidence="1">
    <location>
        <begin position="46"/>
        <end position="56"/>
    </location>
</feature>
<feature type="region of interest" description="Disordered" evidence="1">
    <location>
        <begin position="24"/>
        <end position="74"/>
    </location>
</feature>
<dbReference type="Proteomes" id="UP000077603">
    <property type="component" value="Chromosome"/>
</dbReference>
<feature type="compositionally biased region" description="Low complexity" evidence="1">
    <location>
        <begin position="107"/>
        <end position="138"/>
    </location>
</feature>
<gene>
    <name evidence="3" type="ORF">DA69_13145</name>
</gene>
<keyword evidence="4" id="KW-1185">Reference proteome</keyword>
<protein>
    <submittedName>
        <fullName evidence="3">Superoxide dismutase</fullName>
    </submittedName>
</protein>
<dbReference type="KEGG" id="bne:DA69_13145"/>
<evidence type="ECO:0000256" key="2">
    <source>
        <dbReference type="SAM" id="SignalP"/>
    </source>
</evidence>
<dbReference type="RefSeq" id="WP_025977993.1">
    <property type="nucleotide sequence ID" value="NZ_CP015614.1"/>
</dbReference>
<organism evidence="3 4">
    <name type="scientific">Brevundimonas naejangsanensis</name>
    <dbReference type="NCBI Taxonomy" id="588932"/>
    <lineage>
        <taxon>Bacteria</taxon>
        <taxon>Pseudomonadati</taxon>
        <taxon>Pseudomonadota</taxon>
        <taxon>Alphaproteobacteria</taxon>
        <taxon>Caulobacterales</taxon>
        <taxon>Caulobacteraceae</taxon>
        <taxon>Brevundimonas</taxon>
    </lineage>
</organism>
<dbReference type="EMBL" id="CP015614">
    <property type="protein sequence ID" value="ANF55602.1"/>
    <property type="molecule type" value="Genomic_DNA"/>
</dbReference>
<accession>A0A172Y8Y0</accession>
<feature type="signal peptide" evidence="2">
    <location>
        <begin position="1"/>
        <end position="23"/>
    </location>
</feature>